<keyword evidence="7" id="KW-0464">Manganese</keyword>
<evidence type="ECO:0000256" key="7">
    <source>
        <dbReference type="ARBA" id="ARBA00023211"/>
    </source>
</evidence>
<dbReference type="PANTHER" id="PTHR12318">
    <property type="entry name" value="TESTOSTERONE-REGULATED PROTEIN RP2"/>
    <property type="match status" value="1"/>
</dbReference>
<proteinExistence type="inferred from homology"/>
<dbReference type="Proteomes" id="UP000316759">
    <property type="component" value="Unassembled WGS sequence"/>
</dbReference>
<dbReference type="Gene3D" id="3.90.79.10">
    <property type="entry name" value="Nucleoside Triphosphate Pyrophosphohydrolase"/>
    <property type="match status" value="1"/>
</dbReference>
<name>A0A504YBC8_FASGI</name>
<dbReference type="GO" id="GO:0005739">
    <property type="term" value="C:mitochondrion"/>
    <property type="evidence" value="ECO:0007669"/>
    <property type="project" value="TreeGrafter"/>
</dbReference>
<dbReference type="AlphaFoldDB" id="A0A504YBC8"/>
<dbReference type="InterPro" id="IPR039121">
    <property type="entry name" value="NUDT19"/>
</dbReference>
<dbReference type="PANTHER" id="PTHR12318:SF0">
    <property type="entry name" value="ACYL-COENZYME A DIPHOSPHATASE NUDT19"/>
    <property type="match status" value="1"/>
</dbReference>
<keyword evidence="9" id="KW-1185">Reference proteome</keyword>
<accession>A0A504YBC8</accession>
<sequence>MVFPGGTVCRTDFECDLWTESVPLDAKFEARLRPPMYTEVMRQFRLTDTSALRLHPSVILRLCALRELFEETGLLLAENDSVPQPSANAFILCGEKLRYWQDQLSHNSSSFPALYKHLLRRPPLHALSEWSNWLTPKEFVRRFDTIFYHVHLERILSRAGSIDSHVKWQSPEVDSMYVGKPAAFLHGSTDSLVPPQIYELGRLCQFVQSDQLTRFAQQRAILGCRRWCPIPIHVAIAGQRCTIYLVPGDERYEQVMRSEHTKLTAGDLVSDCHRNRLVISWGASQLWWDSSVYELGHVTPVTCAEYRILYG</sequence>
<dbReference type="GO" id="GO:0016818">
    <property type="term" value="F:hydrolase activity, acting on acid anhydrides, in phosphorus-containing anhydrides"/>
    <property type="evidence" value="ECO:0007669"/>
    <property type="project" value="InterPro"/>
</dbReference>
<organism evidence="8 9">
    <name type="scientific">Fasciola gigantica</name>
    <name type="common">Giant liver fluke</name>
    <dbReference type="NCBI Taxonomy" id="46835"/>
    <lineage>
        <taxon>Eukaryota</taxon>
        <taxon>Metazoa</taxon>
        <taxon>Spiralia</taxon>
        <taxon>Lophotrochozoa</taxon>
        <taxon>Platyhelminthes</taxon>
        <taxon>Trematoda</taxon>
        <taxon>Digenea</taxon>
        <taxon>Plagiorchiida</taxon>
        <taxon>Echinostomata</taxon>
        <taxon>Echinostomatoidea</taxon>
        <taxon>Fasciolidae</taxon>
        <taxon>Fasciola</taxon>
    </lineage>
</organism>
<dbReference type="GO" id="GO:0046872">
    <property type="term" value="F:metal ion binding"/>
    <property type="evidence" value="ECO:0007669"/>
    <property type="project" value="UniProtKB-KW"/>
</dbReference>
<comment type="cofactor">
    <cofactor evidence="1">
        <name>Mn(2+)</name>
        <dbReference type="ChEBI" id="CHEBI:29035"/>
    </cofactor>
</comment>
<comment type="caution">
    <text evidence="8">The sequence shown here is derived from an EMBL/GenBank/DDBJ whole genome shotgun (WGS) entry which is preliminary data.</text>
</comment>
<evidence type="ECO:0000313" key="9">
    <source>
        <dbReference type="Proteomes" id="UP000316759"/>
    </source>
</evidence>
<dbReference type="EMBL" id="SUNJ01013039">
    <property type="protein sequence ID" value="TPP57555.1"/>
    <property type="molecule type" value="Genomic_DNA"/>
</dbReference>
<evidence type="ECO:0000313" key="8">
    <source>
        <dbReference type="EMBL" id="TPP57555.1"/>
    </source>
</evidence>
<dbReference type="OrthoDB" id="1695362at2759"/>
<gene>
    <name evidence="8" type="ORF">FGIG_04461</name>
</gene>
<evidence type="ECO:0000256" key="6">
    <source>
        <dbReference type="ARBA" id="ARBA00022842"/>
    </source>
</evidence>
<comment type="cofactor">
    <cofactor evidence="2">
        <name>Mg(2+)</name>
        <dbReference type="ChEBI" id="CHEBI:18420"/>
    </cofactor>
</comment>
<reference evidence="8 9" key="1">
    <citation type="submission" date="2019-04" db="EMBL/GenBank/DDBJ databases">
        <title>Annotation for the trematode Fasciola gigantica.</title>
        <authorList>
            <person name="Choi Y.-J."/>
        </authorList>
    </citation>
    <scope>NUCLEOTIDE SEQUENCE [LARGE SCALE GENOMIC DNA]</scope>
    <source>
        <strain evidence="8">Uganda_cow_1</strain>
    </source>
</reference>
<protein>
    <submittedName>
        <fullName evidence="8">Nucleoside diphosphate-linked moiety X motif 19 mitochondrial</fullName>
    </submittedName>
</protein>
<keyword evidence="4" id="KW-0479">Metal-binding</keyword>
<evidence type="ECO:0000256" key="2">
    <source>
        <dbReference type="ARBA" id="ARBA00001946"/>
    </source>
</evidence>
<evidence type="ECO:0000256" key="3">
    <source>
        <dbReference type="ARBA" id="ARBA00005582"/>
    </source>
</evidence>
<dbReference type="STRING" id="46835.A0A504YBC8"/>
<evidence type="ECO:0000256" key="5">
    <source>
        <dbReference type="ARBA" id="ARBA00022801"/>
    </source>
</evidence>
<keyword evidence="6" id="KW-0460">Magnesium</keyword>
<evidence type="ECO:0000256" key="1">
    <source>
        <dbReference type="ARBA" id="ARBA00001936"/>
    </source>
</evidence>
<keyword evidence="5" id="KW-0378">Hydrolase</keyword>
<comment type="similarity">
    <text evidence="3">Belongs to the Nudix hydrolase family.</text>
</comment>
<evidence type="ECO:0000256" key="4">
    <source>
        <dbReference type="ARBA" id="ARBA00022723"/>
    </source>
</evidence>